<gene>
    <name evidence="1" type="ORF">C731_2322</name>
</gene>
<dbReference type="EMBL" id="AMRA01000058">
    <property type="protein sequence ID" value="EKF23669.1"/>
    <property type="molecule type" value="Genomic_DNA"/>
</dbReference>
<organism evidence="1 2">
    <name type="scientific">Mycolicibacterium hassiacum (strain DSM 44199 / CIP 105218 / JCM 12690 / 3849)</name>
    <name type="common">Mycobacterium hassiacum</name>
    <dbReference type="NCBI Taxonomy" id="1122247"/>
    <lineage>
        <taxon>Bacteria</taxon>
        <taxon>Bacillati</taxon>
        <taxon>Actinomycetota</taxon>
        <taxon>Actinomycetes</taxon>
        <taxon>Mycobacteriales</taxon>
        <taxon>Mycobacteriaceae</taxon>
        <taxon>Mycolicibacterium</taxon>
    </lineage>
</organism>
<dbReference type="PATRIC" id="fig|1122247.3.peg.2233"/>
<accession>K5BJT4</accession>
<dbReference type="Proteomes" id="UP000006265">
    <property type="component" value="Unassembled WGS sequence"/>
</dbReference>
<comment type="caution">
    <text evidence="1">The sequence shown here is derived from an EMBL/GenBank/DDBJ whole genome shotgun (WGS) entry which is preliminary data.</text>
</comment>
<dbReference type="AlphaFoldDB" id="K5BJT4"/>
<evidence type="ECO:0000313" key="1">
    <source>
        <dbReference type="EMBL" id="EKF23669.1"/>
    </source>
</evidence>
<proteinExistence type="predicted"/>
<reference evidence="1 2" key="1">
    <citation type="journal article" date="2012" name="J. Bacteriol.">
        <title>Genome sequence of Mycobacterium hassiacum DSM 44199, a rare source of heat-stable mycobacterial proteins.</title>
        <authorList>
            <person name="Tiago I."/>
            <person name="Maranha A."/>
            <person name="Mendes V."/>
            <person name="Alarico S."/>
            <person name="Moynihan P.J."/>
            <person name="Clarke A.J."/>
            <person name="Macedo-Ribeiro S."/>
            <person name="Pereira P.J."/>
            <person name="Empadinhas N."/>
        </authorList>
    </citation>
    <scope>NUCLEOTIDE SEQUENCE [LARGE SCALE GENOMIC DNA]</scope>
    <source>
        <strain evidence="2">DSM 44199 / CIP 105218 / JCM 12690 / 3849</strain>
    </source>
</reference>
<name>K5BJT4_MYCHD</name>
<protein>
    <submittedName>
        <fullName evidence="1">Uncharacterized protein</fullName>
    </submittedName>
</protein>
<sequence>MTHPLPPKVKSVGLNPGVGWFVPGLPVGFPRSGDAGRPRSRYLSKYARMAFA</sequence>
<evidence type="ECO:0000313" key="2">
    <source>
        <dbReference type="Proteomes" id="UP000006265"/>
    </source>
</evidence>
<keyword evidence="2" id="KW-1185">Reference proteome</keyword>